<reference evidence="9" key="1">
    <citation type="submission" date="2021-12" db="EMBL/GenBank/DDBJ databases">
        <title>Alicyclobacillaceae gen. nov., sp. nov., isolated from chalcocite enrichment system.</title>
        <authorList>
            <person name="Jiang Z."/>
        </authorList>
    </citation>
    <scope>NUCLEOTIDE SEQUENCE</scope>
    <source>
        <strain evidence="9">MYW30-H2</strain>
    </source>
</reference>
<dbReference type="InterPro" id="IPR000860">
    <property type="entry name" value="HemC"/>
</dbReference>
<feature type="domain" description="Porphobilinogen deaminase N-terminal" evidence="7">
    <location>
        <begin position="4"/>
        <end position="213"/>
    </location>
</feature>
<evidence type="ECO:0000256" key="4">
    <source>
        <dbReference type="ARBA" id="ARBA00023244"/>
    </source>
</evidence>
<dbReference type="InterPro" id="IPR022418">
    <property type="entry name" value="Porphobilinogen_deaminase_C"/>
</dbReference>
<sequence>MNALRVGTRQSQLALTQTNWVCQQIQHIHNDVTIETVKIVTKGDRILDVALSKVGGKGLFIKEIEQALLDGTVDFAVHSMKDMPAEMPEGLMIGAVPVREDVRDVVIAKDGCKFQDLPFGAVVGTSSLRRSIQLKAARPDLRIVPLRGNIDTRLRKLRDGQEGLDAIVLAAAGLERMGWAEQITERIPVDLCIPAAGQGALAIQCRSDDRATREILLALNDAPTEKAVQAERTFLGRLNGGCQIPIGAHASFVPGEDGLLEMIAIVGDTTGARILRAKATGTDPVQLGHTVADQLFAQGAKEILASVREELNRS</sequence>
<dbReference type="EMBL" id="CP089291">
    <property type="protein sequence ID" value="UOF90182.1"/>
    <property type="molecule type" value="Genomic_DNA"/>
</dbReference>
<dbReference type="HAMAP" id="MF_00260">
    <property type="entry name" value="Porphobil_deam"/>
    <property type="match status" value="1"/>
</dbReference>
<dbReference type="GO" id="GO:0004418">
    <property type="term" value="F:hydroxymethylbilane synthase activity"/>
    <property type="evidence" value="ECO:0007669"/>
    <property type="project" value="UniProtKB-EC"/>
</dbReference>
<dbReference type="InterPro" id="IPR036803">
    <property type="entry name" value="Porphobilinogen_deaminase_C_sf"/>
</dbReference>
<accession>A0ABY4CI26</accession>
<dbReference type="InterPro" id="IPR022419">
    <property type="entry name" value="Porphobilin_deaminase_cofac_BS"/>
</dbReference>
<dbReference type="RefSeq" id="WP_347436875.1">
    <property type="nucleotide sequence ID" value="NZ_CP089291.1"/>
</dbReference>
<keyword evidence="3 6" id="KW-0808">Transferase</keyword>
<dbReference type="EC" id="2.5.1.61" evidence="6"/>
<evidence type="ECO:0000256" key="5">
    <source>
        <dbReference type="ARBA" id="ARBA00048169"/>
    </source>
</evidence>
<comment type="cofactor">
    <cofactor evidence="6">
        <name>dipyrromethane</name>
        <dbReference type="ChEBI" id="CHEBI:60342"/>
    </cofactor>
    <text evidence="6">Binds 1 dipyrromethane group covalently.</text>
</comment>
<comment type="subunit">
    <text evidence="6">Monomer.</text>
</comment>
<evidence type="ECO:0000256" key="6">
    <source>
        <dbReference type="HAMAP-Rule" id="MF_00260"/>
    </source>
</evidence>
<dbReference type="Gene3D" id="3.30.160.40">
    <property type="entry name" value="Porphobilinogen deaminase, C-terminal domain"/>
    <property type="match status" value="1"/>
</dbReference>
<dbReference type="PRINTS" id="PR00151">
    <property type="entry name" value="PORPHBDMNASE"/>
</dbReference>
<feature type="domain" description="Porphobilinogen deaminase C-terminal" evidence="8">
    <location>
        <begin position="227"/>
        <end position="296"/>
    </location>
</feature>
<comment type="similarity">
    <text evidence="2 6">Belongs to the HMBS family.</text>
</comment>
<feature type="modified residue" description="S-(dipyrrolylmethanemethyl)cysteine" evidence="6">
    <location>
        <position position="242"/>
    </location>
</feature>
<evidence type="ECO:0000313" key="10">
    <source>
        <dbReference type="Proteomes" id="UP000830167"/>
    </source>
</evidence>
<proteinExistence type="inferred from homology"/>
<protein>
    <recommendedName>
        <fullName evidence="6">Porphobilinogen deaminase</fullName>
        <shortName evidence="6">PBG</shortName>
        <ecNumber evidence="6">2.5.1.61</ecNumber>
    </recommendedName>
    <alternativeName>
        <fullName evidence="6">Hydroxymethylbilane synthase</fullName>
        <shortName evidence="6">HMBS</shortName>
    </alternativeName>
    <alternativeName>
        <fullName evidence="6">Pre-uroporphyrinogen synthase</fullName>
    </alternativeName>
</protein>
<dbReference type="NCBIfam" id="TIGR00212">
    <property type="entry name" value="hemC"/>
    <property type="match status" value="1"/>
</dbReference>
<dbReference type="Proteomes" id="UP000830167">
    <property type="component" value="Chromosome"/>
</dbReference>
<dbReference type="Pfam" id="PF03900">
    <property type="entry name" value="Porphobil_deamC"/>
    <property type="match status" value="1"/>
</dbReference>
<comment type="miscellaneous">
    <text evidence="6">The porphobilinogen subunits are added to the dipyrromethane group.</text>
</comment>
<dbReference type="InterPro" id="IPR022417">
    <property type="entry name" value="Porphobilin_deaminase_N"/>
</dbReference>
<dbReference type="PANTHER" id="PTHR11557:SF0">
    <property type="entry name" value="PORPHOBILINOGEN DEAMINASE"/>
    <property type="match status" value="1"/>
</dbReference>
<dbReference type="Gene3D" id="3.40.190.10">
    <property type="entry name" value="Periplasmic binding protein-like II"/>
    <property type="match status" value="2"/>
</dbReference>
<keyword evidence="4 6" id="KW-0627">Porphyrin biosynthesis</keyword>
<dbReference type="PANTHER" id="PTHR11557">
    <property type="entry name" value="PORPHOBILINOGEN DEAMINASE"/>
    <property type="match status" value="1"/>
</dbReference>
<dbReference type="SUPFAM" id="SSF54782">
    <property type="entry name" value="Porphobilinogen deaminase (hydroxymethylbilane synthase), C-terminal domain"/>
    <property type="match status" value="1"/>
</dbReference>
<dbReference type="CDD" id="cd13646">
    <property type="entry name" value="PBP2_EcHMBS_like"/>
    <property type="match status" value="1"/>
</dbReference>
<dbReference type="PROSITE" id="PS00533">
    <property type="entry name" value="PORPHOBILINOGEN_DEAM"/>
    <property type="match status" value="1"/>
</dbReference>
<evidence type="ECO:0000256" key="3">
    <source>
        <dbReference type="ARBA" id="ARBA00022679"/>
    </source>
</evidence>
<evidence type="ECO:0000259" key="8">
    <source>
        <dbReference type="Pfam" id="PF03900"/>
    </source>
</evidence>
<dbReference type="SUPFAM" id="SSF53850">
    <property type="entry name" value="Periplasmic binding protein-like II"/>
    <property type="match status" value="1"/>
</dbReference>
<evidence type="ECO:0000259" key="7">
    <source>
        <dbReference type="Pfam" id="PF01379"/>
    </source>
</evidence>
<evidence type="ECO:0000256" key="2">
    <source>
        <dbReference type="ARBA" id="ARBA00005638"/>
    </source>
</evidence>
<comment type="function">
    <text evidence="1 6">Tetrapolymerization of the monopyrrole PBG into the hydroxymethylbilane pre-uroporphyrinogen in several discrete steps.</text>
</comment>
<organism evidence="9 10">
    <name type="scientific">Fodinisporobacter ferrooxydans</name>
    <dbReference type="NCBI Taxonomy" id="2901836"/>
    <lineage>
        <taxon>Bacteria</taxon>
        <taxon>Bacillati</taxon>
        <taxon>Bacillota</taxon>
        <taxon>Bacilli</taxon>
        <taxon>Bacillales</taxon>
        <taxon>Alicyclobacillaceae</taxon>
        <taxon>Fodinisporobacter</taxon>
    </lineage>
</organism>
<keyword evidence="10" id="KW-1185">Reference proteome</keyword>
<dbReference type="PIRSF" id="PIRSF001438">
    <property type="entry name" value="4pyrrol_synth_OHMeBilane_synth"/>
    <property type="match status" value="1"/>
</dbReference>
<gene>
    <name evidence="6 9" type="primary">hemC</name>
    <name evidence="9" type="ORF">LSG31_20340</name>
</gene>
<comment type="catalytic activity">
    <reaction evidence="5 6">
        <text>4 porphobilinogen + H2O = hydroxymethylbilane + 4 NH4(+)</text>
        <dbReference type="Rhea" id="RHEA:13185"/>
        <dbReference type="ChEBI" id="CHEBI:15377"/>
        <dbReference type="ChEBI" id="CHEBI:28938"/>
        <dbReference type="ChEBI" id="CHEBI:57845"/>
        <dbReference type="ChEBI" id="CHEBI:58126"/>
        <dbReference type="EC" id="2.5.1.61"/>
    </reaction>
</comment>
<evidence type="ECO:0000313" key="9">
    <source>
        <dbReference type="EMBL" id="UOF90182.1"/>
    </source>
</evidence>
<name>A0ABY4CI26_9BACL</name>
<dbReference type="Pfam" id="PF01379">
    <property type="entry name" value="Porphobil_deam"/>
    <property type="match status" value="1"/>
</dbReference>
<evidence type="ECO:0000256" key="1">
    <source>
        <dbReference type="ARBA" id="ARBA00002869"/>
    </source>
</evidence>